<name>A0A9P7JZ01_9AGAM</name>
<sequence length="174" mass="20158">MGRHRKPSPERKEARKHSKRIHYAWHLGYERIKARHRWRRRQGATEATLDAFHTMEDLWTRTYTGGSRNHNGCEPRIIALLQNVDEQGWSAVRPGFAGELAEARILLEEVETLASSVTNLEGPCTVQLMTECSRLLCRARLWLASEEEILRLMDEGPDVLDDALFTNNLVWQRP</sequence>
<reference evidence="1" key="1">
    <citation type="journal article" date="2020" name="New Phytol.">
        <title>Comparative genomics reveals dynamic genome evolution in host specialist ectomycorrhizal fungi.</title>
        <authorList>
            <person name="Lofgren L.A."/>
            <person name="Nguyen N.H."/>
            <person name="Vilgalys R."/>
            <person name="Ruytinx J."/>
            <person name="Liao H.L."/>
            <person name="Branco S."/>
            <person name="Kuo A."/>
            <person name="LaButti K."/>
            <person name="Lipzen A."/>
            <person name="Andreopoulos W."/>
            <person name="Pangilinan J."/>
            <person name="Riley R."/>
            <person name="Hundley H."/>
            <person name="Na H."/>
            <person name="Barry K."/>
            <person name="Grigoriev I.V."/>
            <person name="Stajich J.E."/>
            <person name="Kennedy P.G."/>
        </authorList>
    </citation>
    <scope>NUCLEOTIDE SEQUENCE</scope>
    <source>
        <strain evidence="1">FC423</strain>
    </source>
</reference>
<keyword evidence="2" id="KW-1185">Reference proteome</keyword>
<dbReference type="EMBL" id="JABBWM010000005">
    <property type="protein sequence ID" value="KAG2117053.1"/>
    <property type="molecule type" value="Genomic_DNA"/>
</dbReference>
<dbReference type="GeneID" id="64703234"/>
<dbReference type="RefSeq" id="XP_041297942.1">
    <property type="nucleotide sequence ID" value="XM_041440975.1"/>
</dbReference>
<dbReference type="AlphaFoldDB" id="A0A9P7JZ01"/>
<protein>
    <submittedName>
        <fullName evidence="1">Uncharacterized protein</fullName>
    </submittedName>
</protein>
<comment type="caution">
    <text evidence="1">The sequence shown here is derived from an EMBL/GenBank/DDBJ whole genome shotgun (WGS) entry which is preliminary data.</text>
</comment>
<accession>A0A9P7JZ01</accession>
<proteinExistence type="predicted"/>
<evidence type="ECO:0000313" key="1">
    <source>
        <dbReference type="EMBL" id="KAG2117053.1"/>
    </source>
</evidence>
<evidence type="ECO:0000313" key="2">
    <source>
        <dbReference type="Proteomes" id="UP000823399"/>
    </source>
</evidence>
<dbReference type="Proteomes" id="UP000823399">
    <property type="component" value="Unassembled WGS sequence"/>
</dbReference>
<dbReference type="OrthoDB" id="2690122at2759"/>
<organism evidence="1 2">
    <name type="scientific">Suillus discolor</name>
    <dbReference type="NCBI Taxonomy" id="1912936"/>
    <lineage>
        <taxon>Eukaryota</taxon>
        <taxon>Fungi</taxon>
        <taxon>Dikarya</taxon>
        <taxon>Basidiomycota</taxon>
        <taxon>Agaricomycotina</taxon>
        <taxon>Agaricomycetes</taxon>
        <taxon>Agaricomycetidae</taxon>
        <taxon>Boletales</taxon>
        <taxon>Suillineae</taxon>
        <taxon>Suillaceae</taxon>
        <taxon>Suillus</taxon>
    </lineage>
</organism>
<gene>
    <name evidence="1" type="ORF">F5147DRAFT_768437</name>
</gene>